<proteinExistence type="inferred from homology"/>
<feature type="active site" description="Tele-phosphohistidine intermediate" evidence="9">
    <location>
        <position position="53"/>
    </location>
</feature>
<evidence type="ECO:0000313" key="11">
    <source>
        <dbReference type="EMBL" id="KAI5388848.1"/>
    </source>
</evidence>
<gene>
    <name evidence="11" type="ORF">KIW84_074488</name>
</gene>
<accession>A0A9D4VSZ7</accession>
<organism evidence="11 12">
    <name type="scientific">Pisum sativum</name>
    <name type="common">Garden pea</name>
    <name type="synonym">Lathyrus oleraceus</name>
    <dbReference type="NCBI Taxonomy" id="3888"/>
    <lineage>
        <taxon>Eukaryota</taxon>
        <taxon>Viridiplantae</taxon>
        <taxon>Streptophyta</taxon>
        <taxon>Embryophyta</taxon>
        <taxon>Tracheophyta</taxon>
        <taxon>Spermatophyta</taxon>
        <taxon>Magnoliopsida</taxon>
        <taxon>eudicotyledons</taxon>
        <taxon>Gunneridae</taxon>
        <taxon>Pentapetalae</taxon>
        <taxon>rosids</taxon>
        <taxon>fabids</taxon>
        <taxon>Fabales</taxon>
        <taxon>Fabaceae</taxon>
        <taxon>Papilionoideae</taxon>
        <taxon>50 kb inversion clade</taxon>
        <taxon>NPAAA clade</taxon>
        <taxon>Hologalegina</taxon>
        <taxon>IRL clade</taxon>
        <taxon>Fabeae</taxon>
        <taxon>Lathyrus</taxon>
    </lineage>
</organism>
<evidence type="ECO:0000256" key="9">
    <source>
        <dbReference type="PIRSR" id="PIRSR613078-1"/>
    </source>
</evidence>
<keyword evidence="3" id="KW-0934">Plastid</keyword>
<dbReference type="Gene3D" id="3.40.50.1240">
    <property type="entry name" value="Phosphoglycerate mutase-like"/>
    <property type="match status" value="2"/>
</dbReference>
<dbReference type="EC" id="3.1.3.63" evidence="8"/>
<feature type="active site" description="Proton donor/acceptor" evidence="9">
    <location>
        <position position="127"/>
    </location>
</feature>
<dbReference type="PROSITE" id="PS00175">
    <property type="entry name" value="PG_MUTASE"/>
    <property type="match status" value="1"/>
</dbReference>
<evidence type="ECO:0000256" key="6">
    <source>
        <dbReference type="ARBA" id="ARBA00038362"/>
    </source>
</evidence>
<keyword evidence="5" id="KW-0809">Transit peptide</keyword>
<dbReference type="PANTHER" id="PTHR48100">
    <property type="entry name" value="BROAD-SPECIFICITY PHOSPHATASE YOR283W-RELATED"/>
    <property type="match status" value="1"/>
</dbReference>
<evidence type="ECO:0000256" key="5">
    <source>
        <dbReference type="ARBA" id="ARBA00022946"/>
    </source>
</evidence>
<keyword evidence="12" id="KW-1185">Reference proteome</keyword>
<dbReference type="Pfam" id="PF00300">
    <property type="entry name" value="His_Phos_1"/>
    <property type="match status" value="2"/>
</dbReference>
<keyword evidence="2" id="KW-0150">Chloroplast</keyword>
<dbReference type="InterPro" id="IPR001345">
    <property type="entry name" value="PG/BPGM_mutase_AS"/>
</dbReference>
<dbReference type="Gramene" id="Psat7g143120.1">
    <property type="protein sequence ID" value="Psat7g143120.1.cds"/>
    <property type="gene ID" value="Psat7g143120"/>
</dbReference>
<dbReference type="InterPro" id="IPR029033">
    <property type="entry name" value="His_PPase_superfam"/>
</dbReference>
<comment type="caution">
    <text evidence="11">The sequence shown here is derived from an EMBL/GenBank/DDBJ whole genome shotgun (WGS) entry which is preliminary data.</text>
</comment>
<dbReference type="GO" id="GO:0047538">
    <property type="term" value="F:2-carboxy-D-arabinitol-1-phosphatase activity"/>
    <property type="evidence" value="ECO:0007669"/>
    <property type="project" value="UniProtKB-EC"/>
</dbReference>
<protein>
    <recommendedName>
        <fullName evidence="8">2-carboxy-D-arabinitol-1-phosphatase</fullName>
        <ecNumber evidence="8">3.1.3.63</ecNumber>
    </recommendedName>
</protein>
<dbReference type="FunFam" id="3.40.50.1240:FF:000028">
    <property type="entry name" value="Putative 2-carboxy-D-arabinitol-1-phosphatase"/>
    <property type="match status" value="1"/>
</dbReference>
<dbReference type="PANTHER" id="PTHR48100:SF10">
    <property type="entry name" value="2-CARBOXY-D-ARABINITOL-1-PHOSPHATASE-RELATED"/>
    <property type="match status" value="1"/>
</dbReference>
<feature type="binding site" evidence="10">
    <location>
        <position position="103"/>
    </location>
    <ligand>
        <name>substrate</name>
    </ligand>
</feature>
<evidence type="ECO:0000256" key="8">
    <source>
        <dbReference type="ARBA" id="ARBA00066640"/>
    </source>
</evidence>
<evidence type="ECO:0000256" key="4">
    <source>
        <dbReference type="ARBA" id="ARBA00022801"/>
    </source>
</evidence>
<dbReference type="OrthoDB" id="354304at2759"/>
<dbReference type="CDD" id="cd07067">
    <property type="entry name" value="HP_PGM_like"/>
    <property type="match status" value="2"/>
</dbReference>
<comment type="subcellular location">
    <subcellularLocation>
        <location evidence="1">Plastid</location>
        <location evidence="1">Chloroplast stroma</location>
    </subcellularLocation>
</comment>
<dbReference type="Proteomes" id="UP001058974">
    <property type="component" value="Chromosome 7"/>
</dbReference>
<evidence type="ECO:0000256" key="3">
    <source>
        <dbReference type="ARBA" id="ARBA00022640"/>
    </source>
</evidence>
<dbReference type="InterPro" id="IPR013078">
    <property type="entry name" value="His_Pase_superF_clade-1"/>
</dbReference>
<evidence type="ECO:0000313" key="12">
    <source>
        <dbReference type="Proteomes" id="UP001058974"/>
    </source>
</evidence>
<feature type="binding site" evidence="10">
    <location>
        <position position="138"/>
    </location>
    <ligand>
        <name>substrate</name>
    </ligand>
</feature>
<dbReference type="FunFam" id="3.40.50.1240:FF:000018">
    <property type="entry name" value="Phosphoglycerate mutase"/>
    <property type="match status" value="1"/>
</dbReference>
<reference evidence="11 12" key="1">
    <citation type="journal article" date="2022" name="Nat. Genet.">
        <title>Improved pea reference genome and pan-genome highlight genomic features and evolutionary characteristics.</title>
        <authorList>
            <person name="Yang T."/>
            <person name="Liu R."/>
            <person name="Luo Y."/>
            <person name="Hu S."/>
            <person name="Wang D."/>
            <person name="Wang C."/>
            <person name="Pandey M.K."/>
            <person name="Ge S."/>
            <person name="Xu Q."/>
            <person name="Li N."/>
            <person name="Li G."/>
            <person name="Huang Y."/>
            <person name="Saxena R.K."/>
            <person name="Ji Y."/>
            <person name="Li M."/>
            <person name="Yan X."/>
            <person name="He Y."/>
            <person name="Liu Y."/>
            <person name="Wang X."/>
            <person name="Xiang C."/>
            <person name="Varshney R.K."/>
            <person name="Ding H."/>
            <person name="Gao S."/>
            <person name="Zong X."/>
        </authorList>
    </citation>
    <scope>NUCLEOTIDE SEQUENCE [LARGE SCALE GENOMIC DNA]</scope>
    <source>
        <strain evidence="11 12">cv. Zhongwan 6</strain>
    </source>
</reference>
<dbReference type="GO" id="GO:0009570">
    <property type="term" value="C:chloroplast stroma"/>
    <property type="evidence" value="ECO:0007669"/>
    <property type="project" value="UniProtKB-SubCell"/>
</dbReference>
<dbReference type="EMBL" id="JAMSHJ010000007">
    <property type="protein sequence ID" value="KAI5388848.1"/>
    <property type="molecule type" value="Genomic_DNA"/>
</dbReference>
<dbReference type="Gramene" id="Psat07G0448800-T1">
    <property type="protein sequence ID" value="KAI5388848.1"/>
    <property type="gene ID" value="KIW84_074488"/>
</dbReference>
<comment type="similarity">
    <text evidence="6">Belongs to the phosphoglycerate mutase family.</text>
</comment>
<evidence type="ECO:0000256" key="2">
    <source>
        <dbReference type="ARBA" id="ARBA00022528"/>
    </source>
</evidence>
<dbReference type="AlphaFoldDB" id="A0A9D4VSZ7"/>
<dbReference type="InterPro" id="IPR050275">
    <property type="entry name" value="PGM_Phosphatase"/>
</dbReference>
<evidence type="ECO:0000256" key="10">
    <source>
        <dbReference type="PIRSR" id="PIRSR613078-2"/>
    </source>
</evidence>
<feature type="binding site" evidence="10">
    <location>
        <begin position="52"/>
        <end position="59"/>
    </location>
    <ligand>
        <name>substrate</name>
    </ligand>
</feature>
<name>A0A9D4VSZ7_PEA</name>
<sequence>MVSITIHDHSFHSTTKCFVVRCNHSNVQDIDEKSNSLWFPPLKATKRVILVRHGQSTWNAEGRIQGSSDFSVLTKKGESQAEISRQMLAGDNFDACFASPLARSKKTAEIIWGPRQPPIIPEFDLREIDLYSFQGLLKAEGKARFGSAFHQWQVDPVNFVIDDHYPVRELWDRARNCWTKILGHDSRSVLVVAHNAVNQALVATAIGLEAEYFRTLLQSNCGVSVLDFTPRPEGDSPHICLNRLNQTPGSPVAGGKSGGREASKQIILVCNGSTQRNTEDGFIFSGDQPLNMLGVIQSQKSAELLLDLKVSSIISSPNKSCIETAVTISQVQEAADCLGADSVPRYVEMKQAENLNIETIFKQSKTDVSSFPPFQPGWLNKVEDDSRTTLWDQSGKAWQSLLDEISDESKSGEVIVAVCHPAIHIGLMAHCLNLTKEWLGSFHLDAGSVSVLDFPDGPKGRGVIRCINYTAHLGRWSIPITRPTVDVQQF</sequence>
<evidence type="ECO:0000256" key="7">
    <source>
        <dbReference type="ARBA" id="ARBA00052441"/>
    </source>
</evidence>
<evidence type="ECO:0000256" key="1">
    <source>
        <dbReference type="ARBA" id="ARBA00004470"/>
    </source>
</evidence>
<comment type="catalytic activity">
    <reaction evidence="7">
        <text>2-carboxy-D-arabinitol 1-phosphate + H2O = 2-carboxy-D-arabinitol + phosphate</text>
        <dbReference type="Rhea" id="RHEA:17837"/>
        <dbReference type="ChEBI" id="CHEBI:15377"/>
        <dbReference type="ChEBI" id="CHEBI:43474"/>
        <dbReference type="ChEBI" id="CHEBI:58008"/>
        <dbReference type="ChEBI" id="CHEBI:58185"/>
        <dbReference type="EC" id="3.1.3.63"/>
    </reaction>
</comment>
<dbReference type="SUPFAM" id="SSF53254">
    <property type="entry name" value="Phosphoglycerate mutase-like"/>
    <property type="match status" value="2"/>
</dbReference>
<dbReference type="SMART" id="SM00855">
    <property type="entry name" value="PGAM"/>
    <property type="match status" value="2"/>
</dbReference>
<keyword evidence="4" id="KW-0378">Hydrolase</keyword>